<name>A0ABR7B035_9PSED</name>
<protein>
    <submittedName>
        <fullName evidence="2">Uncharacterized protein</fullName>
    </submittedName>
</protein>
<dbReference type="Proteomes" id="UP000651852">
    <property type="component" value="Unassembled WGS sequence"/>
</dbReference>
<keyword evidence="3" id="KW-1185">Reference proteome</keyword>
<proteinExistence type="predicted"/>
<dbReference type="EMBL" id="JACONW010000048">
    <property type="protein sequence ID" value="MBC3950546.1"/>
    <property type="molecule type" value="Genomic_DNA"/>
</dbReference>
<evidence type="ECO:0000313" key="3">
    <source>
        <dbReference type="Proteomes" id="UP000651852"/>
    </source>
</evidence>
<sequence length="282" mass="31468">MINTVSSASVAVGKAAQLSNVSSVTVQKETSITVDTPNTQSTLSTLSRQLAESAVRAEARDKSMDRHQLGIESNRIRTALVEYGWRSDESGYVTEYPDTSDPELLERARQATAYTGRYRQCNLQAKNPFAGLSRDQLNLIIYDEKGPYTLHERNAARHAVNGIEDKWNKSLWGPERQESAANKGRTPRFYAEILSHYKTLPYIEQVQYPDNYETRLARLVIEQSGPAPTKEKEFRVLTLFEVMAKYKYAFGKGNKATTQGVSPLTSADTPASAQPPAIKTNN</sequence>
<feature type="region of interest" description="Disordered" evidence="1">
    <location>
        <begin position="257"/>
        <end position="282"/>
    </location>
</feature>
<organism evidence="2 3">
    <name type="scientific">Pseudomonas folii</name>
    <dbReference type="NCBI Taxonomy" id="2762593"/>
    <lineage>
        <taxon>Bacteria</taxon>
        <taxon>Pseudomonadati</taxon>
        <taxon>Pseudomonadota</taxon>
        <taxon>Gammaproteobacteria</taxon>
        <taxon>Pseudomonadales</taxon>
        <taxon>Pseudomonadaceae</taxon>
        <taxon>Pseudomonas</taxon>
    </lineage>
</organism>
<dbReference type="RefSeq" id="WP_187521582.1">
    <property type="nucleotide sequence ID" value="NZ_JACONW010000048.1"/>
</dbReference>
<evidence type="ECO:0000313" key="2">
    <source>
        <dbReference type="EMBL" id="MBC3950546.1"/>
    </source>
</evidence>
<comment type="caution">
    <text evidence="2">The sequence shown here is derived from an EMBL/GenBank/DDBJ whole genome shotgun (WGS) entry which is preliminary data.</text>
</comment>
<feature type="compositionally biased region" description="Polar residues" evidence="1">
    <location>
        <begin position="257"/>
        <end position="272"/>
    </location>
</feature>
<gene>
    <name evidence="2" type="ORF">H8S59_12310</name>
</gene>
<reference evidence="2 3" key="1">
    <citation type="submission" date="2020-08" db="EMBL/GenBank/DDBJ databases">
        <title>Putative novel bacterial strains isolated from necrotic wheat leaf tissues caused by Xanthomonas translucens.</title>
        <authorList>
            <person name="Tambong J.T."/>
        </authorList>
    </citation>
    <scope>NUCLEOTIDE SEQUENCE [LARGE SCALE GENOMIC DNA]</scope>
    <source>
        <strain evidence="2 3">DOAB 1069</strain>
    </source>
</reference>
<evidence type="ECO:0000256" key="1">
    <source>
        <dbReference type="SAM" id="MobiDB-lite"/>
    </source>
</evidence>
<accession>A0ABR7B035</accession>